<accession>A0ACB8QA15</accession>
<organism evidence="1 2">
    <name type="scientific">Vararia minispora EC-137</name>
    <dbReference type="NCBI Taxonomy" id="1314806"/>
    <lineage>
        <taxon>Eukaryota</taxon>
        <taxon>Fungi</taxon>
        <taxon>Dikarya</taxon>
        <taxon>Basidiomycota</taxon>
        <taxon>Agaricomycotina</taxon>
        <taxon>Agaricomycetes</taxon>
        <taxon>Russulales</taxon>
        <taxon>Lachnocladiaceae</taxon>
        <taxon>Vararia</taxon>
    </lineage>
</organism>
<reference evidence="1" key="2">
    <citation type="journal article" date="2022" name="New Phytol.">
        <title>Evolutionary transition to the ectomycorrhizal habit in the genomes of a hyperdiverse lineage of mushroom-forming fungi.</title>
        <authorList>
            <person name="Looney B."/>
            <person name="Miyauchi S."/>
            <person name="Morin E."/>
            <person name="Drula E."/>
            <person name="Courty P.E."/>
            <person name="Kohler A."/>
            <person name="Kuo A."/>
            <person name="LaButti K."/>
            <person name="Pangilinan J."/>
            <person name="Lipzen A."/>
            <person name="Riley R."/>
            <person name="Andreopoulos W."/>
            <person name="He G."/>
            <person name="Johnson J."/>
            <person name="Nolan M."/>
            <person name="Tritt A."/>
            <person name="Barry K.W."/>
            <person name="Grigoriev I.V."/>
            <person name="Nagy L.G."/>
            <person name="Hibbett D."/>
            <person name="Henrissat B."/>
            <person name="Matheny P.B."/>
            <person name="Labbe J."/>
            <person name="Martin F.M."/>
        </authorList>
    </citation>
    <scope>NUCLEOTIDE SEQUENCE</scope>
    <source>
        <strain evidence="1">EC-137</strain>
    </source>
</reference>
<dbReference type="EMBL" id="MU273742">
    <property type="protein sequence ID" value="KAI0028568.1"/>
    <property type="molecule type" value="Genomic_DNA"/>
</dbReference>
<comment type="caution">
    <text evidence="1">The sequence shown here is derived from an EMBL/GenBank/DDBJ whole genome shotgun (WGS) entry which is preliminary data.</text>
</comment>
<keyword evidence="2" id="KW-1185">Reference proteome</keyword>
<reference evidence="1" key="1">
    <citation type="submission" date="2021-02" db="EMBL/GenBank/DDBJ databases">
        <authorList>
            <consortium name="DOE Joint Genome Institute"/>
            <person name="Ahrendt S."/>
            <person name="Looney B.P."/>
            <person name="Miyauchi S."/>
            <person name="Morin E."/>
            <person name="Drula E."/>
            <person name="Courty P.E."/>
            <person name="Chicoki N."/>
            <person name="Fauchery L."/>
            <person name="Kohler A."/>
            <person name="Kuo A."/>
            <person name="Labutti K."/>
            <person name="Pangilinan J."/>
            <person name="Lipzen A."/>
            <person name="Riley R."/>
            <person name="Andreopoulos W."/>
            <person name="He G."/>
            <person name="Johnson J."/>
            <person name="Barry K.W."/>
            <person name="Grigoriev I.V."/>
            <person name="Nagy L."/>
            <person name="Hibbett D."/>
            <person name="Henrissat B."/>
            <person name="Matheny P.B."/>
            <person name="Labbe J."/>
            <person name="Martin F."/>
        </authorList>
    </citation>
    <scope>NUCLEOTIDE SEQUENCE</scope>
    <source>
        <strain evidence="1">EC-137</strain>
    </source>
</reference>
<keyword evidence="1" id="KW-0808">Transferase</keyword>
<gene>
    <name evidence="1" type="ORF">K488DRAFT_89618</name>
</gene>
<name>A0ACB8QA15_9AGAM</name>
<protein>
    <submittedName>
        <fullName evidence="1">Cryptococcal mannosyltransferase 1-domain-containing protein</fullName>
    </submittedName>
</protein>
<proteinExistence type="predicted"/>
<keyword evidence="1" id="KW-0328">Glycosyltransferase</keyword>
<evidence type="ECO:0000313" key="2">
    <source>
        <dbReference type="Proteomes" id="UP000814128"/>
    </source>
</evidence>
<evidence type="ECO:0000313" key="1">
    <source>
        <dbReference type="EMBL" id="KAI0028568.1"/>
    </source>
</evidence>
<dbReference type="Proteomes" id="UP000814128">
    <property type="component" value="Unassembled WGS sequence"/>
</dbReference>
<sequence length="424" mass="48898">MRLSRLLRAPARPQFVLGFTFTALLLVAYFLYTFPTSFGASASRYFSQTEPLDPAIARLQQRAFTMGGIRPVCPLRDWHAERYAGLSNSSNIFLAINFYNNEDVLPNFFQELPVMLKHLGPERVYVSIFENGSTDQTQEMLGMLQRVLNIIGSPNTVVFGEPGETSRLPGHRIEILSRVRNKVLEPLYDGSAAEHVPRKRFDELLFMNDISFCAADMLELLYEKRTQHANQVCSVDWMQSVVYDRWVLRDMRGKPFYRWEDVTFYYKWLPNPWTAGFSPPLRDSPKDRARFENHLPLQVFSCWNGATVFDADVFAAPDGIRFRMSHADIGEDGRPAAFSDKASECFLSSVDMWKAGRGKIMVVPKASVSYDAGHYRVHRKDYLMPPTDGRDKVIWEDKPPAQVAMQDYGFWWGPERWAPWDEQR</sequence>